<dbReference type="EnsemblMetazoa" id="GMOY006995-RA">
    <property type="protein sequence ID" value="GMOY006995-PA"/>
    <property type="gene ID" value="GMOY006995"/>
</dbReference>
<comment type="function">
    <text evidence="6">Inhibits cell growth by regulating the Tor pathway upstream of the Tsc1-Tsc2 complex and downstream of Akt1. Acts as a cell death activator during head development.</text>
</comment>
<dbReference type="STRING" id="37546.A0A1B0G154"/>
<organism evidence="7 8">
    <name type="scientific">Glossina morsitans morsitans</name>
    <name type="common">Savannah tsetse fly</name>
    <dbReference type="NCBI Taxonomy" id="37546"/>
    <lineage>
        <taxon>Eukaryota</taxon>
        <taxon>Metazoa</taxon>
        <taxon>Ecdysozoa</taxon>
        <taxon>Arthropoda</taxon>
        <taxon>Hexapoda</taxon>
        <taxon>Insecta</taxon>
        <taxon>Pterygota</taxon>
        <taxon>Neoptera</taxon>
        <taxon>Endopterygota</taxon>
        <taxon>Diptera</taxon>
        <taxon>Brachycera</taxon>
        <taxon>Muscomorpha</taxon>
        <taxon>Hippoboscoidea</taxon>
        <taxon>Glossinidae</taxon>
        <taxon>Glossina</taxon>
    </lineage>
</organism>
<dbReference type="InterPro" id="IPR012918">
    <property type="entry name" value="RTP801-like"/>
</dbReference>
<dbReference type="PhylomeDB" id="A0A1B0G154"/>
<dbReference type="Pfam" id="PF07809">
    <property type="entry name" value="RTP801_C"/>
    <property type="match status" value="1"/>
</dbReference>
<dbReference type="VEuPathDB" id="VectorBase:GMOY006995"/>
<dbReference type="Gene3D" id="3.90.470.40">
    <property type="entry name" value="RTP801-like"/>
    <property type="match status" value="1"/>
</dbReference>
<evidence type="ECO:0000313" key="8">
    <source>
        <dbReference type="Proteomes" id="UP000092444"/>
    </source>
</evidence>
<evidence type="ECO:0000256" key="3">
    <source>
        <dbReference type="ARBA" id="ARBA00022473"/>
    </source>
</evidence>
<dbReference type="GO" id="GO:0009968">
    <property type="term" value="P:negative regulation of signal transduction"/>
    <property type="evidence" value="ECO:0007669"/>
    <property type="project" value="InterPro"/>
</dbReference>
<accession>A0A1B0G154</accession>
<dbReference type="GO" id="GO:0006915">
    <property type="term" value="P:apoptotic process"/>
    <property type="evidence" value="ECO:0007669"/>
    <property type="project" value="UniProtKB-KW"/>
</dbReference>
<evidence type="ECO:0000313" key="7">
    <source>
        <dbReference type="EnsemblMetazoa" id="GMOY006995-PA"/>
    </source>
</evidence>
<keyword evidence="5" id="KW-0053">Apoptosis</keyword>
<proteinExistence type="inferred from homology"/>
<keyword evidence="4" id="KW-0963">Cytoplasm</keyword>
<comment type="similarity">
    <text evidence="2">Belongs to the DDIT4 family.</text>
</comment>
<dbReference type="GO" id="GO:0006979">
    <property type="term" value="P:response to oxidative stress"/>
    <property type="evidence" value="ECO:0007669"/>
    <property type="project" value="UniProtKB-ARBA"/>
</dbReference>
<sequence length="258" mass="28749">MKMETLAVQQLYRPSDFTSLGSNKVKDWSTTLTPPLTAATKAATNLPYTHSNITNSMKISININHKMNRTAEVLSKHTSRIRATTTMNATNATNATRKKGTTFYNGNDSDTAAVNQLSLRLLSELKSAKSRHLSCTEVSLPCDLTTRIAAEILCLSEREPCGLRGCTVYIEFEDEPNNSRRIASLKLDTETVSTFELYLTLRQDHRGWAALLPHFMKSLSRTITISPEFTVTKNKLYSPLGNNNYSYNASKSISTRIA</sequence>
<dbReference type="PANTHER" id="PTHR12478">
    <property type="entry name" value="DNA-DAMAGE-INDUCIBLE TRANSCRIPT 4 PROTEIN DDIT4"/>
    <property type="match status" value="1"/>
</dbReference>
<dbReference type="Proteomes" id="UP000092444">
    <property type="component" value="Unassembled WGS sequence"/>
</dbReference>
<evidence type="ECO:0000256" key="5">
    <source>
        <dbReference type="ARBA" id="ARBA00022703"/>
    </source>
</evidence>
<reference evidence="7" key="1">
    <citation type="submission" date="2020-05" db="UniProtKB">
        <authorList>
            <consortium name="EnsemblMetazoa"/>
        </authorList>
    </citation>
    <scope>IDENTIFICATION</scope>
    <source>
        <strain evidence="7">Yale</strain>
    </source>
</reference>
<keyword evidence="3" id="KW-0217">Developmental protein</keyword>
<dbReference type="GO" id="GO:0008258">
    <property type="term" value="P:head involution"/>
    <property type="evidence" value="ECO:0007669"/>
    <property type="project" value="UniProtKB-ARBA"/>
</dbReference>
<dbReference type="InterPro" id="IPR038281">
    <property type="entry name" value="RTP801-like_C_sf"/>
</dbReference>
<name>A0A1B0G154_GLOMM</name>
<keyword evidence="8" id="KW-1185">Reference proteome</keyword>
<evidence type="ECO:0000256" key="4">
    <source>
        <dbReference type="ARBA" id="ARBA00022490"/>
    </source>
</evidence>
<protein>
    <submittedName>
        <fullName evidence="7">Uncharacterized protein</fullName>
    </submittedName>
</protein>
<evidence type="ECO:0000256" key="2">
    <source>
        <dbReference type="ARBA" id="ARBA00010670"/>
    </source>
</evidence>
<dbReference type="AlphaFoldDB" id="A0A1B0G154"/>
<dbReference type="FunFam" id="3.90.470.40:FF:000003">
    <property type="entry name" value="Charybde, isoform E"/>
    <property type="match status" value="1"/>
</dbReference>
<comment type="subcellular location">
    <subcellularLocation>
        <location evidence="1">Cytoplasm</location>
    </subcellularLocation>
</comment>
<dbReference type="GO" id="GO:0032006">
    <property type="term" value="P:regulation of TOR signaling"/>
    <property type="evidence" value="ECO:0007669"/>
    <property type="project" value="UniProtKB-ARBA"/>
</dbReference>
<evidence type="ECO:0000256" key="6">
    <source>
        <dbReference type="ARBA" id="ARBA00059352"/>
    </source>
</evidence>
<dbReference type="GO" id="GO:0005737">
    <property type="term" value="C:cytoplasm"/>
    <property type="evidence" value="ECO:0007669"/>
    <property type="project" value="UniProtKB-SubCell"/>
</dbReference>
<dbReference type="PANTHER" id="PTHR12478:SF16">
    <property type="entry name" value="PROTEIN CHARYBDE-RELATED"/>
    <property type="match status" value="1"/>
</dbReference>
<evidence type="ECO:0000256" key="1">
    <source>
        <dbReference type="ARBA" id="ARBA00004496"/>
    </source>
</evidence>
<dbReference type="EMBL" id="CCAG010020779">
    <property type="status" value="NOT_ANNOTATED_CDS"/>
    <property type="molecule type" value="Genomic_DNA"/>
</dbReference>
<dbReference type="GO" id="GO:0045926">
    <property type="term" value="P:negative regulation of growth"/>
    <property type="evidence" value="ECO:0007669"/>
    <property type="project" value="UniProtKB-ARBA"/>
</dbReference>